<protein>
    <submittedName>
        <fullName evidence="1">Uncharacterized protein</fullName>
    </submittedName>
</protein>
<evidence type="ECO:0000313" key="1">
    <source>
        <dbReference type="EMBL" id="BAG16904.1"/>
    </source>
</evidence>
<dbReference type="HOGENOM" id="CLU_2738294_0_0_11"/>
<reference evidence="1" key="4">
    <citation type="journal article" date="2008" name="Microbiology">
        <title>Conditionally positive effect of the TetR-family transcriptional regulator AtrA on streptomycin production by Streptomyces griseus.</title>
        <authorList>
            <person name="Hirano S."/>
            <person name="Tanaka K."/>
            <person name="Ohnishi Y."/>
            <person name="Horinouchi S."/>
        </authorList>
    </citation>
    <scope>NUCLEOTIDE SEQUENCE</scope>
    <source>
        <strain evidence="1">NBRC 13350</strain>
    </source>
</reference>
<dbReference type="Proteomes" id="UP000001685">
    <property type="component" value="Chromosome"/>
</dbReference>
<evidence type="ECO:0000313" key="3">
    <source>
        <dbReference type="Proteomes" id="UP000001685"/>
    </source>
</evidence>
<proteinExistence type="predicted"/>
<accession>B1VM03</accession>
<reference evidence="1" key="3">
    <citation type="journal article" date="2008" name="J. Biol. Chem.">
        <title>Phenolic lipids synthesized by type III polyketide synthase confer penicillin resistance on Streptomyces griseus.</title>
        <authorList>
            <person name="Funabashi M."/>
            <person name="Funa N."/>
            <person name="Horinouchi S."/>
        </authorList>
    </citation>
    <scope>NUCLEOTIDE SEQUENCE</scope>
    <source>
        <strain evidence="1">NBRC 13350</strain>
    </source>
</reference>
<sequence>MSRPGSAEGGTCGRYAAMMDLVTLMLLSTAPVVLKVADALAQSLLLRARAELARAQAAARGQDDQPAGGAQ</sequence>
<dbReference type="EMBL" id="AP009493">
    <property type="protein sequence ID" value="BAG16904.1"/>
    <property type="molecule type" value="Genomic_DNA"/>
</dbReference>
<reference evidence="3" key="1">
    <citation type="journal article" date="2008" name="J. Bacteriol.">
        <title>Genome sequence of the streptomycin-producing microorganism Streptomyces griseus IFO 13350.</title>
        <authorList>
            <person name="Ohnishi Y."/>
            <person name="Ishikawa J."/>
            <person name="Hara H."/>
            <person name="Suzuki H."/>
            <person name="Ikenoya M."/>
            <person name="Ikeda H."/>
            <person name="Yamashita A."/>
            <person name="Hattori M."/>
            <person name="Horinouchi S."/>
        </authorList>
    </citation>
    <scope>NUCLEOTIDE SEQUENCE [LARGE SCALE GENOMIC DNA]</scope>
    <source>
        <strain evidence="3">JCM 4626 / NBRC 13350</strain>
    </source>
</reference>
<dbReference type="KEGG" id="sgr:SGR_7064t"/>
<dbReference type="EMBL" id="AP009493">
    <property type="protein sequence ID" value="BAG23891.1"/>
    <property type="molecule type" value="Genomic_DNA"/>
</dbReference>
<dbReference type="AlphaFoldDB" id="B1VM03"/>
<evidence type="ECO:0000313" key="2">
    <source>
        <dbReference type="EMBL" id="BAG23891.1"/>
    </source>
</evidence>
<organism evidence="1 3">
    <name type="scientific">Streptomyces griseus subsp. griseus (strain JCM 4626 / CBS 651.72 / NBRC 13350 / KCC S-0626 / ISP 5235)</name>
    <dbReference type="NCBI Taxonomy" id="455632"/>
    <lineage>
        <taxon>Bacteria</taxon>
        <taxon>Bacillati</taxon>
        <taxon>Actinomycetota</taxon>
        <taxon>Actinomycetes</taxon>
        <taxon>Kitasatosporales</taxon>
        <taxon>Streptomycetaceae</taxon>
        <taxon>Streptomyces</taxon>
    </lineage>
</organism>
<gene>
    <name evidence="2" type="ordered locus">SGR_7064t</name>
    <name evidence="1" type="ordered locus">SGR_75t</name>
</gene>
<dbReference type="KEGG" id="sgr:SGR_75t"/>
<name>B1VM03_STRGG</name>
<reference evidence="1" key="2">
    <citation type="journal article" date="2008" name="J. Bacteriol.">
        <title>The genome sequence of the streptomycin-producing microorganism Streptomyces griseus IFO 13350.</title>
        <authorList>
            <person name="Ohnishi Y."/>
            <person name="Ishikawa J."/>
            <person name="Hara H."/>
            <person name="Suzuki H."/>
            <person name="Ikenoya M."/>
            <person name="Ikeda H."/>
            <person name="Yamashita A."/>
            <person name="Hattori M."/>
            <person name="Horinouchi S."/>
        </authorList>
    </citation>
    <scope>NUCLEOTIDE SEQUENCE</scope>
    <source>
        <strain evidence="1">NBRC 13350</strain>
    </source>
</reference>